<organism evidence="1 2">
    <name type="scientific">Clostridium niameyense</name>
    <dbReference type="NCBI Taxonomy" id="1622073"/>
    <lineage>
        <taxon>Bacteria</taxon>
        <taxon>Bacillati</taxon>
        <taxon>Bacillota</taxon>
        <taxon>Clostridia</taxon>
        <taxon>Eubacteriales</taxon>
        <taxon>Clostridiaceae</taxon>
        <taxon>Clostridium</taxon>
    </lineage>
</organism>
<comment type="caution">
    <text evidence="1">The sequence shown here is derived from an EMBL/GenBank/DDBJ whole genome shotgun (WGS) entry which is preliminary data.</text>
</comment>
<sequence>MYYPELLDVIKKTGAKEAIEKLDKYLAFLPNRSENVITPSNIAIKLELDYNVVEVILKYIYEIGLFEKVYIVVCPECGREIIVSDQKSLMDNIQQQDYCIKCRKDITIEVEDIYWGYKILKQPELDQTDIIKETEKLLGKTEKNYNTEELEQFKELFKKHKEKPHDFFYNPSEAEIESLKEVFNSLDFDYRSSTIDQGGALEGLAFKLFNICTGITPTTKIRTATNQIDCTVRNDYCIPLTIYNELGSIVKVECKNEPDKTPGNTYYHKLYGIIQTSKNQKEQAVGILFSRRKAAKTCKDLARQYFLKDNVIIINIYDDDLDRIINKRENFLNVLQEKIQYIKNNIITPPEKHNLYRQ</sequence>
<dbReference type="RefSeq" id="WP_163248684.1">
    <property type="nucleotide sequence ID" value="NZ_SXDP01000002.1"/>
</dbReference>
<dbReference type="AlphaFoldDB" id="A0A6M0R8C1"/>
<dbReference type="Proteomes" id="UP000473885">
    <property type="component" value="Unassembled WGS sequence"/>
</dbReference>
<accession>A0A6M0R8C1</accession>
<protein>
    <recommendedName>
        <fullName evidence="3">Restriction endonuclease type IV Mrr domain-containing protein</fullName>
    </recommendedName>
</protein>
<evidence type="ECO:0000313" key="2">
    <source>
        <dbReference type="Proteomes" id="UP000473885"/>
    </source>
</evidence>
<evidence type="ECO:0008006" key="3">
    <source>
        <dbReference type="Google" id="ProtNLM"/>
    </source>
</evidence>
<reference evidence="1 2" key="1">
    <citation type="submission" date="2019-04" db="EMBL/GenBank/DDBJ databases">
        <title>Genome sequencing of Clostridium botulinum Groups I-IV and Clostridium butyricum.</title>
        <authorList>
            <person name="Brunt J."/>
            <person name="Van Vliet A.H.M."/>
            <person name="Stringer S.C."/>
            <person name="Carter A.T."/>
            <person name="Peck M.W."/>
        </authorList>
    </citation>
    <scope>NUCLEOTIDE SEQUENCE [LARGE SCALE GENOMIC DNA]</scope>
    <source>
        <strain evidence="1 2">IFR 18/094</strain>
    </source>
</reference>
<dbReference type="EMBL" id="SXDP01000002">
    <property type="protein sequence ID" value="NEZ46485.1"/>
    <property type="molecule type" value="Genomic_DNA"/>
</dbReference>
<gene>
    <name evidence="1" type="ORF">FDF74_04550</name>
</gene>
<evidence type="ECO:0000313" key="1">
    <source>
        <dbReference type="EMBL" id="NEZ46485.1"/>
    </source>
</evidence>
<name>A0A6M0R8C1_9CLOT</name>
<proteinExistence type="predicted"/>
<keyword evidence="2" id="KW-1185">Reference proteome</keyword>